<proteinExistence type="predicted"/>
<dbReference type="Proteomes" id="UP000704341">
    <property type="component" value="Unassembled WGS sequence"/>
</dbReference>
<dbReference type="RefSeq" id="WP_191668656.1">
    <property type="nucleotide sequence ID" value="NZ_QORN01000060.1"/>
</dbReference>
<evidence type="ECO:0000313" key="4">
    <source>
        <dbReference type="Proteomes" id="UP000704341"/>
    </source>
</evidence>
<comment type="caution">
    <text evidence="3">The sequence shown here is derived from an EMBL/GenBank/DDBJ whole genome shotgun (WGS) entry which is preliminary data.</text>
</comment>
<gene>
    <name evidence="3" type="ORF">DTK66_10670</name>
</gene>
<accession>A0ABR8PA61</accession>
<evidence type="ECO:0000313" key="3">
    <source>
        <dbReference type="EMBL" id="MBD5807532.1"/>
    </source>
</evidence>
<evidence type="ECO:0000256" key="2">
    <source>
        <dbReference type="ARBA" id="ARBA00023315"/>
    </source>
</evidence>
<protein>
    <submittedName>
        <fullName evidence="3">N-acetyltransferase</fullName>
    </submittedName>
</protein>
<dbReference type="PANTHER" id="PTHR36449">
    <property type="entry name" value="ACETYLTRANSFERASE-RELATED"/>
    <property type="match status" value="1"/>
</dbReference>
<dbReference type="EMBL" id="QORN01000060">
    <property type="protein sequence ID" value="MBD5807532.1"/>
    <property type="molecule type" value="Genomic_DNA"/>
</dbReference>
<dbReference type="Gene3D" id="3.40.630.30">
    <property type="match status" value="1"/>
</dbReference>
<keyword evidence="1" id="KW-0808">Transferase</keyword>
<keyword evidence="4" id="KW-1185">Reference proteome</keyword>
<name>A0ABR8PA61_9LACO</name>
<organism evidence="3 4">
    <name type="scientific">Limosilactobacillus walteri</name>
    <dbReference type="NCBI Taxonomy" id="2268022"/>
    <lineage>
        <taxon>Bacteria</taxon>
        <taxon>Bacillati</taxon>
        <taxon>Bacillota</taxon>
        <taxon>Bacilli</taxon>
        <taxon>Lactobacillales</taxon>
        <taxon>Lactobacillaceae</taxon>
        <taxon>Limosilactobacillus</taxon>
    </lineage>
</organism>
<evidence type="ECO:0000256" key="1">
    <source>
        <dbReference type="ARBA" id="ARBA00022679"/>
    </source>
</evidence>
<dbReference type="PANTHER" id="PTHR36449:SF1">
    <property type="entry name" value="ACETYLTRANSFERASE"/>
    <property type="match status" value="1"/>
</dbReference>
<reference evidence="3 4" key="1">
    <citation type="submission" date="2018-07" db="EMBL/GenBank/DDBJ databases">
        <title>Phylogenomic Insights into understanding Host Adaptation of Lactobacillus reuteri by a novel species, Lactobacillus spp. M31.</title>
        <authorList>
            <person name="Sharma S."/>
            <person name="Patil P."/>
            <person name="Korpole S."/>
            <person name="Patil P.B."/>
        </authorList>
    </citation>
    <scope>NUCLEOTIDE SEQUENCE [LARGE SCALE GENOMIC DNA]</scope>
    <source>
        <strain evidence="3 4">M31</strain>
    </source>
</reference>
<sequence length="201" mass="22880">MNSQSSFKIVSLKSLLDDPDLKEEAIKNTLSHFSCLDNDVNDFLRNKAILFEKMGMARTYLILDSRNLIAYFSIAIKPLTIDSESWNQMSKNLRHKFSPLGYRDHYNEYNIPAILIGQLGKDQYLGKSIAGKELASIALNQVKAVWELSGGSVVYLEAKDIPFLLKFYTDIGFTRVSLNHNTQIYKSSNGLQLYVMKLDKI</sequence>
<keyword evidence="2" id="KW-0012">Acyltransferase</keyword>